<dbReference type="PROSITE" id="PS50931">
    <property type="entry name" value="HTH_LYSR"/>
    <property type="match status" value="1"/>
</dbReference>
<comment type="similarity">
    <text evidence="1">Belongs to the LysR transcriptional regulatory family.</text>
</comment>
<dbReference type="FunFam" id="1.10.10.10:FF:000001">
    <property type="entry name" value="LysR family transcriptional regulator"/>
    <property type="match status" value="1"/>
</dbReference>
<dbReference type="PANTHER" id="PTHR30346:SF28">
    <property type="entry name" value="HTH-TYPE TRANSCRIPTIONAL REGULATOR CYNR"/>
    <property type="match status" value="1"/>
</dbReference>
<sequence>MNLFHLRYFVELAHIRHYTKAAEHLCIAQPSLSHAISQLEAELGVPLFERSGRNTTLTCFGEQFLDCAENALKTLDSGVEMLRQSAQGAGTIRLGFLRVLGVSWLPALAEKFLKAHTDVPVRFTFHTGVTSELLEGLKARHFDLVFSSYPAKEKDLSCVPVAGQQLVLIVSKDHPLARYEEADLEQTLSYPYIYFSPGSGVRYDIDLLFEKIGKRPRIAYETEEDQVIAGLTAKNFGISIVPEMDLLDHLDIKKIKIKNSTAQRNIYMVSNDQIYIPPAVENFRRFIIEELPGSFQTP</sequence>
<organism evidence="6 7">
    <name type="scientific">Candidatus Blautia stercorigallinarum</name>
    <dbReference type="NCBI Taxonomy" id="2838501"/>
    <lineage>
        <taxon>Bacteria</taxon>
        <taxon>Bacillati</taxon>
        <taxon>Bacillota</taxon>
        <taxon>Clostridia</taxon>
        <taxon>Lachnospirales</taxon>
        <taxon>Lachnospiraceae</taxon>
        <taxon>Blautia</taxon>
    </lineage>
</organism>
<evidence type="ECO:0000313" key="7">
    <source>
        <dbReference type="Proteomes" id="UP000886814"/>
    </source>
</evidence>
<dbReference type="SUPFAM" id="SSF46785">
    <property type="entry name" value="Winged helix' DNA-binding domain"/>
    <property type="match status" value="1"/>
</dbReference>
<dbReference type="InterPro" id="IPR005119">
    <property type="entry name" value="LysR_subst-bd"/>
</dbReference>
<dbReference type="Pfam" id="PF03466">
    <property type="entry name" value="LysR_substrate"/>
    <property type="match status" value="1"/>
</dbReference>
<dbReference type="GO" id="GO:0032993">
    <property type="term" value="C:protein-DNA complex"/>
    <property type="evidence" value="ECO:0007669"/>
    <property type="project" value="TreeGrafter"/>
</dbReference>
<reference evidence="6" key="2">
    <citation type="submission" date="2021-04" db="EMBL/GenBank/DDBJ databases">
        <authorList>
            <person name="Gilroy R."/>
        </authorList>
    </citation>
    <scope>NUCLEOTIDE SEQUENCE</scope>
    <source>
        <strain evidence="6">CHK195-9823</strain>
    </source>
</reference>
<keyword evidence="4" id="KW-0804">Transcription</keyword>
<evidence type="ECO:0000256" key="4">
    <source>
        <dbReference type="ARBA" id="ARBA00023163"/>
    </source>
</evidence>
<dbReference type="Gene3D" id="1.10.10.10">
    <property type="entry name" value="Winged helix-like DNA-binding domain superfamily/Winged helix DNA-binding domain"/>
    <property type="match status" value="1"/>
</dbReference>
<evidence type="ECO:0000256" key="2">
    <source>
        <dbReference type="ARBA" id="ARBA00023015"/>
    </source>
</evidence>
<dbReference type="PANTHER" id="PTHR30346">
    <property type="entry name" value="TRANSCRIPTIONAL DUAL REGULATOR HCAR-RELATED"/>
    <property type="match status" value="1"/>
</dbReference>
<dbReference type="EMBL" id="DXIQ01000050">
    <property type="protein sequence ID" value="HIV38925.1"/>
    <property type="molecule type" value="Genomic_DNA"/>
</dbReference>
<dbReference type="GO" id="GO:0003677">
    <property type="term" value="F:DNA binding"/>
    <property type="evidence" value="ECO:0007669"/>
    <property type="project" value="UniProtKB-KW"/>
</dbReference>
<accession>A0A9D1TFH0</accession>
<dbReference type="AlphaFoldDB" id="A0A9D1TFH0"/>
<evidence type="ECO:0000259" key="5">
    <source>
        <dbReference type="PROSITE" id="PS50931"/>
    </source>
</evidence>
<dbReference type="Proteomes" id="UP000886814">
    <property type="component" value="Unassembled WGS sequence"/>
</dbReference>
<keyword evidence="3" id="KW-0238">DNA-binding</keyword>
<dbReference type="InterPro" id="IPR036390">
    <property type="entry name" value="WH_DNA-bd_sf"/>
</dbReference>
<dbReference type="InterPro" id="IPR000847">
    <property type="entry name" value="LysR_HTH_N"/>
</dbReference>
<dbReference type="SUPFAM" id="SSF53850">
    <property type="entry name" value="Periplasmic binding protein-like II"/>
    <property type="match status" value="1"/>
</dbReference>
<evidence type="ECO:0000256" key="1">
    <source>
        <dbReference type="ARBA" id="ARBA00009437"/>
    </source>
</evidence>
<dbReference type="CDD" id="cd08434">
    <property type="entry name" value="PBP2_GltC_like"/>
    <property type="match status" value="1"/>
</dbReference>
<comment type="caution">
    <text evidence="6">The sequence shown here is derived from an EMBL/GenBank/DDBJ whole genome shotgun (WGS) entry which is preliminary data.</text>
</comment>
<name>A0A9D1TFH0_9FIRM</name>
<dbReference type="GO" id="GO:0003700">
    <property type="term" value="F:DNA-binding transcription factor activity"/>
    <property type="evidence" value="ECO:0007669"/>
    <property type="project" value="InterPro"/>
</dbReference>
<evidence type="ECO:0000256" key="3">
    <source>
        <dbReference type="ARBA" id="ARBA00023125"/>
    </source>
</evidence>
<protein>
    <submittedName>
        <fullName evidence="6">LysR family transcriptional regulator</fullName>
    </submittedName>
</protein>
<gene>
    <name evidence="6" type="ORF">H9747_07990</name>
</gene>
<evidence type="ECO:0000313" key="6">
    <source>
        <dbReference type="EMBL" id="HIV38925.1"/>
    </source>
</evidence>
<reference evidence="6" key="1">
    <citation type="journal article" date="2021" name="PeerJ">
        <title>Extensive microbial diversity within the chicken gut microbiome revealed by metagenomics and culture.</title>
        <authorList>
            <person name="Gilroy R."/>
            <person name="Ravi A."/>
            <person name="Getino M."/>
            <person name="Pursley I."/>
            <person name="Horton D.L."/>
            <person name="Alikhan N.F."/>
            <person name="Baker D."/>
            <person name="Gharbi K."/>
            <person name="Hall N."/>
            <person name="Watson M."/>
            <person name="Adriaenssens E.M."/>
            <person name="Foster-Nyarko E."/>
            <person name="Jarju S."/>
            <person name="Secka A."/>
            <person name="Antonio M."/>
            <person name="Oren A."/>
            <person name="Chaudhuri R.R."/>
            <person name="La Ragione R."/>
            <person name="Hildebrand F."/>
            <person name="Pallen M.J."/>
        </authorList>
    </citation>
    <scope>NUCLEOTIDE SEQUENCE</scope>
    <source>
        <strain evidence="6">CHK195-9823</strain>
    </source>
</reference>
<keyword evidence="2" id="KW-0805">Transcription regulation</keyword>
<dbReference type="PRINTS" id="PR00039">
    <property type="entry name" value="HTHLYSR"/>
</dbReference>
<dbReference type="InterPro" id="IPR036388">
    <property type="entry name" value="WH-like_DNA-bd_sf"/>
</dbReference>
<proteinExistence type="inferred from homology"/>
<dbReference type="Gene3D" id="3.40.190.290">
    <property type="match status" value="1"/>
</dbReference>
<dbReference type="Pfam" id="PF00126">
    <property type="entry name" value="HTH_1"/>
    <property type="match status" value="1"/>
</dbReference>
<feature type="domain" description="HTH lysR-type" evidence="5">
    <location>
        <begin position="1"/>
        <end position="58"/>
    </location>
</feature>